<feature type="domain" description="DUF2470" evidence="1">
    <location>
        <begin position="233"/>
        <end position="309"/>
    </location>
</feature>
<proteinExistence type="predicted"/>
<dbReference type="EMBL" id="JAGTXO010000022">
    <property type="protein sequence ID" value="KAG8462074.1"/>
    <property type="molecule type" value="Genomic_DNA"/>
</dbReference>
<dbReference type="InterPro" id="IPR037119">
    <property type="entry name" value="Haem_oxidase_HugZ-like_sf"/>
</dbReference>
<dbReference type="PANTHER" id="PTHR13343:SF24">
    <property type="entry name" value="OS07G0573800 PROTEIN"/>
    <property type="match status" value="1"/>
</dbReference>
<name>A0A8J5XCY6_DIALT</name>
<dbReference type="Gene3D" id="3.20.180.10">
    <property type="entry name" value="PNP-oxidase-like"/>
    <property type="match status" value="1"/>
</dbReference>
<dbReference type="PANTHER" id="PTHR13343">
    <property type="entry name" value="CREG1 PROTEIN"/>
    <property type="match status" value="1"/>
</dbReference>
<dbReference type="InterPro" id="IPR055343">
    <property type="entry name" value="CREG_beta-barrel"/>
</dbReference>
<dbReference type="Proteomes" id="UP000751190">
    <property type="component" value="Unassembled WGS sequence"/>
</dbReference>
<dbReference type="Gene3D" id="2.30.110.10">
    <property type="entry name" value="Electron Transport, Fmn-binding Protein, Chain A"/>
    <property type="match status" value="1"/>
</dbReference>
<dbReference type="AlphaFoldDB" id="A0A8J5XCY6"/>
<comment type="caution">
    <text evidence="3">The sequence shown here is derived from an EMBL/GenBank/DDBJ whole genome shotgun (WGS) entry which is preliminary data.</text>
</comment>
<sequence>MHTLARTVQFFTAAALVHRASAFRRTFAAGRIASPRASRSAMAAAAAESGGAAADAEREAMQRFMAHQKTAAKLPYPVQARSVFAYAPGYAVLSTLCKADEGYPAGAVVGFAPGADGLPIFFLSSISGHTQDLLASSKASLTVTAGNFDGADSARVNLLGDVRKLTEPADVAAAREVYLAKHKDAYWIDFGDFAAFRMTELRKVRFVGGFAGAADVAPADYLATAPDAVLAYSAGVASHMNDDHRDSTAAMVRHYVGLSGIEDAHIMSVDSLGMQVRVKRAGGESFKLRLPFPRPAESRKDVKDLIVEMTRASAGAS</sequence>
<protein>
    <recommendedName>
        <fullName evidence="5">DUF2470 domain-containing protein</fullName>
    </recommendedName>
</protein>
<accession>A0A8J5XCY6</accession>
<dbReference type="Pfam" id="PF13883">
    <property type="entry name" value="CREG_beta-barrel"/>
    <property type="match status" value="1"/>
</dbReference>
<keyword evidence="4" id="KW-1185">Reference proteome</keyword>
<dbReference type="GO" id="GO:0005737">
    <property type="term" value="C:cytoplasm"/>
    <property type="evidence" value="ECO:0007669"/>
    <property type="project" value="UniProtKB-ARBA"/>
</dbReference>
<evidence type="ECO:0008006" key="5">
    <source>
        <dbReference type="Google" id="ProtNLM"/>
    </source>
</evidence>
<evidence type="ECO:0000313" key="4">
    <source>
        <dbReference type="Proteomes" id="UP000751190"/>
    </source>
</evidence>
<feature type="domain" description="CREG-like beta-barrel" evidence="2">
    <location>
        <begin position="78"/>
        <end position="222"/>
    </location>
</feature>
<evidence type="ECO:0000259" key="1">
    <source>
        <dbReference type="Pfam" id="PF10615"/>
    </source>
</evidence>
<dbReference type="OMA" id="GHMNDDH"/>
<gene>
    <name evidence="3" type="ORF">KFE25_011524</name>
</gene>
<dbReference type="Pfam" id="PF10615">
    <property type="entry name" value="DUF2470"/>
    <property type="match status" value="1"/>
</dbReference>
<reference evidence="3" key="1">
    <citation type="submission" date="2021-05" db="EMBL/GenBank/DDBJ databases">
        <title>The genome of the haptophyte Pavlova lutheri (Diacronema luteri, Pavlovales) - a model for lipid biosynthesis in eukaryotic algae.</title>
        <authorList>
            <person name="Hulatt C.J."/>
            <person name="Posewitz M.C."/>
        </authorList>
    </citation>
    <scope>NUCLEOTIDE SEQUENCE</scope>
    <source>
        <strain evidence="3">NIVA-4/92</strain>
    </source>
</reference>
<dbReference type="InterPro" id="IPR012349">
    <property type="entry name" value="Split_barrel_FMN-bd"/>
</dbReference>
<evidence type="ECO:0000313" key="3">
    <source>
        <dbReference type="EMBL" id="KAG8462074.1"/>
    </source>
</evidence>
<organism evidence="3 4">
    <name type="scientific">Diacronema lutheri</name>
    <name type="common">Unicellular marine alga</name>
    <name type="synonym">Monochrysis lutheri</name>
    <dbReference type="NCBI Taxonomy" id="2081491"/>
    <lineage>
        <taxon>Eukaryota</taxon>
        <taxon>Haptista</taxon>
        <taxon>Haptophyta</taxon>
        <taxon>Pavlovophyceae</taxon>
        <taxon>Pavlovales</taxon>
        <taxon>Pavlovaceae</taxon>
        <taxon>Diacronema</taxon>
    </lineage>
</organism>
<dbReference type="InterPro" id="IPR019595">
    <property type="entry name" value="DUF2470"/>
</dbReference>
<dbReference type="OrthoDB" id="2138282at2759"/>
<evidence type="ECO:0000259" key="2">
    <source>
        <dbReference type="Pfam" id="PF13883"/>
    </source>
</evidence>
<dbReference type="SUPFAM" id="SSF50475">
    <property type="entry name" value="FMN-binding split barrel"/>
    <property type="match status" value="1"/>
</dbReference>